<sequence>MENIKAKKINEVFNKYGSTLNLHEIKSITGAGNGYKHTTIHSDNNIVNAVANNSNKFKKIYNAITNIKGKINLHQIKAQTGAGNGYRN</sequence>
<accession>L1QQ24</accession>
<reference evidence="1 2" key="1">
    <citation type="submission" date="2012-05" db="EMBL/GenBank/DDBJ databases">
        <authorList>
            <person name="Weinstock G."/>
            <person name="Sodergren E."/>
            <person name="Lobos E.A."/>
            <person name="Fulton L."/>
            <person name="Fulton R."/>
            <person name="Courtney L."/>
            <person name="Fronick C."/>
            <person name="O'Laughlin M."/>
            <person name="Godfrey J."/>
            <person name="Wilson R.M."/>
            <person name="Miner T."/>
            <person name="Farmer C."/>
            <person name="Delehaunty K."/>
            <person name="Cordes M."/>
            <person name="Minx P."/>
            <person name="Tomlinson C."/>
            <person name="Chen J."/>
            <person name="Wollam A."/>
            <person name="Pepin K.H."/>
            <person name="Bhonagiri V."/>
            <person name="Zhang X."/>
            <person name="Suruliraj S."/>
            <person name="Warren W."/>
            <person name="Mitreva M."/>
            <person name="Mardis E.R."/>
            <person name="Wilson R.K."/>
        </authorList>
    </citation>
    <scope>NUCLEOTIDE SEQUENCE [LARGE SCALE GENOMIC DNA]</scope>
    <source>
        <strain evidence="1 2">DSM 1785</strain>
    </source>
</reference>
<keyword evidence="2" id="KW-1185">Reference proteome</keyword>
<dbReference type="HOGENOM" id="CLU_2463609_0_0_9"/>
<name>L1QQ24_9CLOT</name>
<dbReference type="AlphaFoldDB" id="L1QQ24"/>
<dbReference type="PATRIC" id="fig|545697.3.peg.24"/>
<evidence type="ECO:0000313" key="2">
    <source>
        <dbReference type="Proteomes" id="UP000010420"/>
    </source>
</evidence>
<dbReference type="OrthoDB" id="1935671at2"/>
<evidence type="ECO:0000313" key="1">
    <source>
        <dbReference type="EMBL" id="EKY29780.1"/>
    </source>
</evidence>
<dbReference type="Proteomes" id="UP000010420">
    <property type="component" value="Unassembled WGS sequence"/>
</dbReference>
<organism evidence="1 2">
    <name type="scientific">Clostridium celatum DSM 1785</name>
    <dbReference type="NCBI Taxonomy" id="545697"/>
    <lineage>
        <taxon>Bacteria</taxon>
        <taxon>Bacillati</taxon>
        <taxon>Bacillota</taxon>
        <taxon>Clostridia</taxon>
        <taxon>Eubacteriales</taxon>
        <taxon>Clostridiaceae</taxon>
        <taxon>Clostridium</taxon>
    </lineage>
</organism>
<protein>
    <submittedName>
        <fullName evidence="1">Uncharacterized protein</fullName>
    </submittedName>
</protein>
<gene>
    <name evidence="1" type="ORF">HMPREF0216_00024</name>
</gene>
<proteinExistence type="predicted"/>
<dbReference type="RefSeq" id="WP_005209650.1">
    <property type="nucleotide sequence ID" value="NZ_KB291597.1"/>
</dbReference>
<comment type="caution">
    <text evidence="1">The sequence shown here is derived from an EMBL/GenBank/DDBJ whole genome shotgun (WGS) entry which is preliminary data.</text>
</comment>
<dbReference type="EMBL" id="AMEZ01000002">
    <property type="protein sequence ID" value="EKY29780.1"/>
    <property type="molecule type" value="Genomic_DNA"/>
</dbReference>